<evidence type="ECO:0000259" key="2">
    <source>
        <dbReference type="PROSITE" id="PS51156"/>
    </source>
</evidence>
<protein>
    <recommendedName>
        <fullName evidence="2">ELM2 domain-containing protein</fullName>
    </recommendedName>
</protein>
<keyword evidence="1" id="KW-0539">Nucleus</keyword>
<dbReference type="EMBL" id="NJHN03000065">
    <property type="protein sequence ID" value="KAH9418164.1"/>
    <property type="molecule type" value="Genomic_DNA"/>
</dbReference>
<reference evidence="3 4" key="1">
    <citation type="journal article" date="2018" name="J. Allergy Clin. Immunol.">
        <title>High-quality assembly of Dermatophagoides pteronyssinus genome and transcriptome reveals a wide range of novel allergens.</title>
        <authorList>
            <person name="Liu X.Y."/>
            <person name="Yang K.Y."/>
            <person name="Wang M.Q."/>
            <person name="Kwok J.S."/>
            <person name="Zeng X."/>
            <person name="Yang Z."/>
            <person name="Xiao X.J."/>
            <person name="Lau C.P."/>
            <person name="Li Y."/>
            <person name="Huang Z.M."/>
            <person name="Ba J.G."/>
            <person name="Yim A.K."/>
            <person name="Ouyang C.Y."/>
            <person name="Ngai S.M."/>
            <person name="Chan T.F."/>
            <person name="Leung E.L."/>
            <person name="Liu L."/>
            <person name="Liu Z.G."/>
            <person name="Tsui S.K."/>
        </authorList>
    </citation>
    <scope>NUCLEOTIDE SEQUENCE [LARGE SCALE GENOMIC DNA]</scope>
    <source>
        <strain evidence="3">Derp</strain>
    </source>
</reference>
<name>A0ABQ8J6I8_DERPT</name>
<gene>
    <name evidence="3" type="ORF">DERP_010717</name>
</gene>
<evidence type="ECO:0000313" key="3">
    <source>
        <dbReference type="EMBL" id="KAH9418164.1"/>
    </source>
</evidence>
<feature type="domain" description="ELM2" evidence="2">
    <location>
        <begin position="1"/>
        <end position="78"/>
    </location>
</feature>
<organism evidence="3 4">
    <name type="scientific">Dermatophagoides pteronyssinus</name>
    <name type="common">European house dust mite</name>
    <dbReference type="NCBI Taxonomy" id="6956"/>
    <lineage>
        <taxon>Eukaryota</taxon>
        <taxon>Metazoa</taxon>
        <taxon>Ecdysozoa</taxon>
        <taxon>Arthropoda</taxon>
        <taxon>Chelicerata</taxon>
        <taxon>Arachnida</taxon>
        <taxon>Acari</taxon>
        <taxon>Acariformes</taxon>
        <taxon>Sarcoptiformes</taxon>
        <taxon>Astigmata</taxon>
        <taxon>Psoroptidia</taxon>
        <taxon>Analgoidea</taxon>
        <taxon>Pyroglyphidae</taxon>
        <taxon>Dermatophagoidinae</taxon>
        <taxon>Dermatophagoides</taxon>
    </lineage>
</organism>
<accession>A0ABQ8J6I8</accession>
<proteinExistence type="predicted"/>
<sequence>MTNIPDYIPPDKRRDIDSINDDDDQLVFQPNIINDEELNEFIELCRTTNKWNVEQSLGFLHSFNYNIRLAMKNLHCFHSKCHFKQLDRCQQVYLQRFIHDDNRIVNNQFPNQFELAKIFITGDNDNDRKLIRKEIINEIIRSETKNDDEIIEK</sequence>
<keyword evidence="4" id="KW-1185">Reference proteome</keyword>
<evidence type="ECO:0000256" key="1">
    <source>
        <dbReference type="ARBA" id="ARBA00023242"/>
    </source>
</evidence>
<dbReference type="InterPro" id="IPR000949">
    <property type="entry name" value="ELM2_dom"/>
</dbReference>
<reference evidence="3 4" key="2">
    <citation type="journal article" date="2022" name="Mol. Biol. Evol.">
        <title>Comparative Genomics Reveals Insights into the Divergent Evolution of Astigmatic Mites and Household Pest Adaptations.</title>
        <authorList>
            <person name="Xiong Q."/>
            <person name="Wan A.T."/>
            <person name="Liu X."/>
            <person name="Fung C.S."/>
            <person name="Xiao X."/>
            <person name="Malainual N."/>
            <person name="Hou J."/>
            <person name="Wang L."/>
            <person name="Wang M."/>
            <person name="Yang K.Y."/>
            <person name="Cui Y."/>
            <person name="Leung E.L."/>
            <person name="Nong W."/>
            <person name="Shin S.K."/>
            <person name="Au S.W."/>
            <person name="Jeong K.Y."/>
            <person name="Chew F.T."/>
            <person name="Hui J.H."/>
            <person name="Leung T.F."/>
            <person name="Tungtrongchitr A."/>
            <person name="Zhong N."/>
            <person name="Liu Z."/>
            <person name="Tsui S.K."/>
        </authorList>
    </citation>
    <scope>NUCLEOTIDE SEQUENCE [LARGE SCALE GENOMIC DNA]</scope>
    <source>
        <strain evidence="3">Derp</strain>
    </source>
</reference>
<comment type="caution">
    <text evidence="3">The sequence shown here is derived from an EMBL/GenBank/DDBJ whole genome shotgun (WGS) entry which is preliminary data.</text>
</comment>
<evidence type="ECO:0000313" key="4">
    <source>
        <dbReference type="Proteomes" id="UP000887458"/>
    </source>
</evidence>
<dbReference type="Proteomes" id="UP000887458">
    <property type="component" value="Unassembled WGS sequence"/>
</dbReference>
<dbReference type="PROSITE" id="PS51156">
    <property type="entry name" value="ELM2"/>
    <property type="match status" value="1"/>
</dbReference>